<dbReference type="Proteomes" id="UP000029227">
    <property type="component" value="Unassembled WGS sequence"/>
</dbReference>
<dbReference type="eggNOG" id="ENOG5031N7Z">
    <property type="taxonomic scope" value="Bacteria"/>
</dbReference>
<reference evidence="1 2" key="1">
    <citation type="journal article" date="2014" name="Genome Announc.">
        <title>Draft Genome Sequences of Two Vibrionaceae Species, Vibrio ponticus C121 and Photobacterium aphoticum C119, Isolated as Coral Reef Microbiota.</title>
        <authorList>
            <person name="Al-saari N."/>
            <person name="Meirelles P.M."/>
            <person name="Mino S."/>
            <person name="Suda W."/>
            <person name="Oshima K."/>
            <person name="Hattori M."/>
            <person name="Ohkuma M."/>
            <person name="Thompson F.L."/>
            <person name="Gomez-Gil B."/>
            <person name="Sawabe T."/>
            <person name="Sawabe T."/>
        </authorList>
    </citation>
    <scope>NUCLEOTIDE SEQUENCE [LARGE SCALE GENOMIC DNA]</scope>
    <source>
        <strain evidence="1 2">JCM 19237</strain>
    </source>
</reference>
<dbReference type="AlphaFoldDB" id="A0A090REM4"/>
<proteinExistence type="predicted"/>
<name>A0A090REM4_9GAMM</name>
<dbReference type="EMBL" id="BBMN01000009">
    <property type="protein sequence ID" value="GAL05982.1"/>
    <property type="molecule type" value="Genomic_DNA"/>
</dbReference>
<accession>A0A090REM4</accession>
<evidence type="ECO:0000313" key="2">
    <source>
        <dbReference type="Proteomes" id="UP000029227"/>
    </source>
</evidence>
<organism evidence="1 2">
    <name type="scientific">Photobacterium aphoticum</name>
    <dbReference type="NCBI Taxonomy" id="754436"/>
    <lineage>
        <taxon>Bacteria</taxon>
        <taxon>Pseudomonadati</taxon>
        <taxon>Pseudomonadota</taxon>
        <taxon>Gammaproteobacteria</taxon>
        <taxon>Vibrionales</taxon>
        <taxon>Vibrionaceae</taxon>
        <taxon>Photobacterium</taxon>
    </lineage>
</organism>
<dbReference type="Pfam" id="PF20090">
    <property type="entry name" value="DUF6482"/>
    <property type="match status" value="1"/>
</dbReference>
<protein>
    <submittedName>
        <fullName evidence="1">Uncharacterized protein</fullName>
    </submittedName>
</protein>
<gene>
    <name evidence="1" type="ORF">JCM19237_1622</name>
</gene>
<evidence type="ECO:0000313" key="1">
    <source>
        <dbReference type="EMBL" id="GAL05982.1"/>
    </source>
</evidence>
<comment type="caution">
    <text evidence="1">The sequence shown here is derived from an EMBL/GenBank/DDBJ whole genome shotgun (WGS) entry which is preliminary data.</text>
</comment>
<sequence length="100" mass="11507">MKLSQLKHWTQADTGTLPHCIVTSYAGCADYLMEVEYKHHLELLKDEHDETMHFQTLEQVRDLLRPLGITAVTLRVTDPYDEFSADGQISRCQQDMTIAL</sequence>
<dbReference type="InterPro" id="IPR045508">
    <property type="entry name" value="DUF6482"/>
</dbReference>